<dbReference type="PANTHER" id="PTHR35807">
    <property type="entry name" value="TRANSCRIPTIONAL REGULATOR REDD-RELATED"/>
    <property type="match status" value="1"/>
</dbReference>
<keyword evidence="8" id="KW-1185">Reference proteome</keyword>
<dbReference type="Gene3D" id="3.40.50.300">
    <property type="entry name" value="P-loop containing nucleotide triphosphate hydrolases"/>
    <property type="match status" value="1"/>
</dbReference>
<dbReference type="SUPFAM" id="SSF46894">
    <property type="entry name" value="C-terminal effector domain of the bipartite response regulators"/>
    <property type="match status" value="1"/>
</dbReference>
<feature type="DNA-binding region" description="OmpR/PhoB-type" evidence="5">
    <location>
        <begin position="1"/>
        <end position="98"/>
    </location>
</feature>
<protein>
    <submittedName>
        <fullName evidence="7">SARP family transcriptional regulator</fullName>
    </submittedName>
</protein>
<dbReference type="Gene3D" id="1.25.40.10">
    <property type="entry name" value="Tetratricopeptide repeat domain"/>
    <property type="match status" value="2"/>
</dbReference>
<dbReference type="InterPro" id="IPR016032">
    <property type="entry name" value="Sig_transdc_resp-reg_C-effctor"/>
</dbReference>
<comment type="caution">
    <text evidence="7">The sequence shown here is derived from an EMBL/GenBank/DDBJ whole genome shotgun (WGS) entry which is preliminary data.</text>
</comment>
<dbReference type="InterPro" id="IPR001867">
    <property type="entry name" value="OmpR/PhoB-type_DNA-bd"/>
</dbReference>
<evidence type="ECO:0000259" key="6">
    <source>
        <dbReference type="PROSITE" id="PS51755"/>
    </source>
</evidence>
<evidence type="ECO:0000256" key="4">
    <source>
        <dbReference type="ARBA" id="ARBA00023163"/>
    </source>
</evidence>
<evidence type="ECO:0000256" key="5">
    <source>
        <dbReference type="PROSITE-ProRule" id="PRU01091"/>
    </source>
</evidence>
<dbReference type="SUPFAM" id="SSF48452">
    <property type="entry name" value="TPR-like"/>
    <property type="match status" value="1"/>
</dbReference>
<dbReference type="CDD" id="cd15831">
    <property type="entry name" value="BTAD"/>
    <property type="match status" value="1"/>
</dbReference>
<sequence length="1120" mass="120318">MPAQSHLRVAVLGRVRCSVAGREIDLGPGRQRTVFAVLAANAGRLVGRDDLIAAVWGPAAPPTAAGSIYTYISGLRRRLPGTDTLVSGPSGYGLRVRAEDVDAERFRRLRDAAAELIAAGDRRAAVARLDEALHLWHGDAYAGLAGPFIELDRQRLADLRLAAMELRARTLLELDGDPDLVAELTSLVRAHPLHEPLHDLLMRALDRSGRSAEALEAFRTARRVLVAELGVEPGPALRETQRRILAGEDTRPGAPAAGRPRAATAVLPTPVARAVRDGLASRACFGRGEELAHLREQMAAVASGTGGVVWLEGEAGIGKTELLIQAFADAAGAGCRVAWGAADELGQRVPLQVIARAMGSGPIDDADRMLAQVRSACATGPMVLVIDDAQWADAATVQVLERLLGAVDRLPLLLVVAVRMGPHPAGLDRLRQGVRARPGRFVGLRPLGPADIELIIAGVVGGPLGVNLRALAARAAGNPLYAREMVDALVRRDAVRAVRGMSDVDAAVEADPPESVFAAVRASIDALSTRARAVLRQAALLGMEFAVADVVALTGRSPLELMADLEEALAANVLVDSGADLAFRHPFLRQALHDDTPAARRAEAHRRAAQILAAAGGPVVAVAGQLAAAPPEVDGWLVAWLVDHHAEVARRMPQAAGDLIRRVLDSALPDACQRAVLLPALVRLEVRHDRYPVELGERAIEVAADPGERAEMRQLVATMRFRLGDLDGAIRLLRTALQVPDEPQMWRTRHRVLLANFRRGDLTDLARTERDADAMLAEATTAGERYEAAFALQTVWLTSSIRRDHERALHHVDRALDLMREDTHTAGMYADLLDNRVFSLQNLDRLAEAQQTLREARMPVATAVQCYWLGRWDEAMSEAAAGVTVEGLREPEAMSMLLHGVAALIALRRRAPDLVSAHLNAADALPASESERESCDFLLVARALAVAERDRPHEALRLMDPLLRPDYAPMMLRHQWLPAVVRLALEAGRPDVAEEADAICAAEAAREKVAARAHASALRCRALLTADPGPAMAAAAHYRAVGRPVELAEALEDAALLAVSRNPGDAADPGREAVDIFERIGAARDAARVRWRLSEAGVHFAGIRPRPADSTPASPRNVRF</sequence>
<keyword evidence="3 5" id="KW-0238">DNA-binding</keyword>
<reference evidence="7" key="1">
    <citation type="journal article" date="2014" name="Int. J. Syst. Evol. Microbiol.">
        <title>Complete genome sequence of Corynebacterium casei LMG S-19264T (=DSM 44701T), isolated from a smear-ripened cheese.</title>
        <authorList>
            <consortium name="US DOE Joint Genome Institute (JGI-PGF)"/>
            <person name="Walter F."/>
            <person name="Albersmeier A."/>
            <person name="Kalinowski J."/>
            <person name="Ruckert C."/>
        </authorList>
    </citation>
    <scope>NUCLEOTIDE SEQUENCE</scope>
    <source>
        <strain evidence="7">CGMCC 4.7299</strain>
    </source>
</reference>
<evidence type="ECO:0000256" key="1">
    <source>
        <dbReference type="ARBA" id="ARBA00005820"/>
    </source>
</evidence>
<keyword evidence="4" id="KW-0804">Transcription</keyword>
<evidence type="ECO:0000256" key="3">
    <source>
        <dbReference type="ARBA" id="ARBA00023125"/>
    </source>
</evidence>
<accession>A0A8J3FQG5</accession>
<evidence type="ECO:0000313" key="8">
    <source>
        <dbReference type="Proteomes" id="UP000656042"/>
    </source>
</evidence>
<dbReference type="InterPro" id="IPR005158">
    <property type="entry name" value="BTAD"/>
</dbReference>
<dbReference type="PANTHER" id="PTHR35807:SF1">
    <property type="entry name" value="TRANSCRIPTIONAL REGULATOR REDD"/>
    <property type="match status" value="1"/>
</dbReference>
<dbReference type="SUPFAM" id="SSF52540">
    <property type="entry name" value="P-loop containing nucleoside triphosphate hydrolases"/>
    <property type="match status" value="1"/>
</dbReference>
<dbReference type="GO" id="GO:0003677">
    <property type="term" value="F:DNA binding"/>
    <property type="evidence" value="ECO:0007669"/>
    <property type="project" value="UniProtKB-UniRule"/>
</dbReference>
<dbReference type="InterPro" id="IPR051677">
    <property type="entry name" value="AfsR-DnrI-RedD_regulator"/>
</dbReference>
<dbReference type="AlphaFoldDB" id="A0A8J3FQG5"/>
<comment type="similarity">
    <text evidence="1">Belongs to the AfsR/DnrI/RedD regulatory family.</text>
</comment>
<dbReference type="InterPro" id="IPR011990">
    <property type="entry name" value="TPR-like_helical_dom_sf"/>
</dbReference>
<dbReference type="RefSeq" id="WP_189080339.1">
    <property type="nucleotide sequence ID" value="NZ_BMMX01000015.1"/>
</dbReference>
<dbReference type="SMART" id="SM00862">
    <property type="entry name" value="Trans_reg_C"/>
    <property type="match status" value="1"/>
</dbReference>
<dbReference type="GO" id="GO:0006355">
    <property type="term" value="P:regulation of DNA-templated transcription"/>
    <property type="evidence" value="ECO:0007669"/>
    <property type="project" value="InterPro"/>
</dbReference>
<dbReference type="PROSITE" id="PS51755">
    <property type="entry name" value="OMPR_PHOB"/>
    <property type="match status" value="1"/>
</dbReference>
<dbReference type="Proteomes" id="UP000656042">
    <property type="component" value="Unassembled WGS sequence"/>
</dbReference>
<keyword evidence="2" id="KW-0805">Transcription regulation</keyword>
<feature type="domain" description="OmpR/PhoB-type" evidence="6">
    <location>
        <begin position="1"/>
        <end position="98"/>
    </location>
</feature>
<evidence type="ECO:0000313" key="7">
    <source>
        <dbReference type="EMBL" id="GGK98150.1"/>
    </source>
</evidence>
<proteinExistence type="inferred from homology"/>
<dbReference type="SMART" id="SM01043">
    <property type="entry name" value="BTAD"/>
    <property type="match status" value="1"/>
</dbReference>
<evidence type="ECO:0000256" key="2">
    <source>
        <dbReference type="ARBA" id="ARBA00023015"/>
    </source>
</evidence>
<dbReference type="EMBL" id="BMMX01000015">
    <property type="protein sequence ID" value="GGK98150.1"/>
    <property type="molecule type" value="Genomic_DNA"/>
</dbReference>
<organism evidence="7 8">
    <name type="scientific">Mangrovihabitans endophyticus</name>
    <dbReference type="NCBI Taxonomy" id="1751298"/>
    <lineage>
        <taxon>Bacteria</taxon>
        <taxon>Bacillati</taxon>
        <taxon>Actinomycetota</taxon>
        <taxon>Actinomycetes</taxon>
        <taxon>Micromonosporales</taxon>
        <taxon>Micromonosporaceae</taxon>
        <taxon>Mangrovihabitans</taxon>
    </lineage>
</organism>
<name>A0A8J3FQG5_9ACTN</name>
<dbReference type="Gene3D" id="1.10.10.10">
    <property type="entry name" value="Winged helix-like DNA-binding domain superfamily/Winged helix DNA-binding domain"/>
    <property type="match status" value="1"/>
</dbReference>
<reference evidence="7" key="2">
    <citation type="submission" date="2020-09" db="EMBL/GenBank/DDBJ databases">
        <authorList>
            <person name="Sun Q."/>
            <person name="Zhou Y."/>
        </authorList>
    </citation>
    <scope>NUCLEOTIDE SEQUENCE</scope>
    <source>
        <strain evidence="7">CGMCC 4.7299</strain>
    </source>
</reference>
<dbReference type="Pfam" id="PF03704">
    <property type="entry name" value="BTAD"/>
    <property type="match status" value="1"/>
</dbReference>
<dbReference type="InterPro" id="IPR036388">
    <property type="entry name" value="WH-like_DNA-bd_sf"/>
</dbReference>
<dbReference type="InterPro" id="IPR027417">
    <property type="entry name" value="P-loop_NTPase"/>
</dbReference>
<dbReference type="InterPro" id="IPR041664">
    <property type="entry name" value="AAA_16"/>
</dbReference>
<gene>
    <name evidence="7" type="ORF">GCM10012284_35500</name>
</gene>
<dbReference type="GO" id="GO:0000160">
    <property type="term" value="P:phosphorelay signal transduction system"/>
    <property type="evidence" value="ECO:0007669"/>
    <property type="project" value="InterPro"/>
</dbReference>
<dbReference type="Pfam" id="PF13191">
    <property type="entry name" value="AAA_16"/>
    <property type="match status" value="1"/>
</dbReference>